<dbReference type="PROSITE" id="PS50011">
    <property type="entry name" value="PROTEIN_KINASE_DOM"/>
    <property type="match status" value="1"/>
</dbReference>
<name>A0A3P5WQ97_9MICC</name>
<feature type="transmembrane region" description="Helical" evidence="2">
    <location>
        <begin position="66"/>
        <end position="92"/>
    </location>
</feature>
<organism evidence="4 5">
    <name type="scientific">Arthrobacter ulcerisalmonis</name>
    <dbReference type="NCBI Taxonomy" id="2483813"/>
    <lineage>
        <taxon>Bacteria</taxon>
        <taxon>Bacillati</taxon>
        <taxon>Actinomycetota</taxon>
        <taxon>Actinomycetes</taxon>
        <taxon>Micrococcales</taxon>
        <taxon>Micrococcaceae</taxon>
        <taxon>Arthrobacter</taxon>
    </lineage>
</organism>
<dbReference type="Gene3D" id="1.10.510.10">
    <property type="entry name" value="Transferase(Phosphotransferase) domain 1"/>
    <property type="match status" value="1"/>
</dbReference>
<protein>
    <recommendedName>
        <fullName evidence="3">Protein kinase domain-containing protein</fullName>
    </recommendedName>
</protein>
<proteinExistence type="inferred from homology"/>
<feature type="transmembrane region" description="Helical" evidence="2">
    <location>
        <begin position="621"/>
        <end position="645"/>
    </location>
</feature>
<dbReference type="PANTHER" id="PTHR10566">
    <property type="entry name" value="CHAPERONE-ACTIVITY OF BC1 COMPLEX CABC1 -RELATED"/>
    <property type="match status" value="1"/>
</dbReference>
<dbReference type="GO" id="GO:0004672">
    <property type="term" value="F:protein kinase activity"/>
    <property type="evidence" value="ECO:0007669"/>
    <property type="project" value="InterPro"/>
</dbReference>
<dbReference type="InterPro" id="IPR011009">
    <property type="entry name" value="Kinase-like_dom_sf"/>
</dbReference>
<dbReference type="Pfam" id="PF03109">
    <property type="entry name" value="ABC1"/>
    <property type="match status" value="1"/>
</dbReference>
<keyword evidence="2" id="KW-0812">Transmembrane</keyword>
<dbReference type="RefSeq" id="WP_124091285.1">
    <property type="nucleotide sequence ID" value="NZ_CBCRYA010000003.1"/>
</dbReference>
<feature type="domain" description="Protein kinase" evidence="3">
    <location>
        <begin position="214"/>
        <end position="592"/>
    </location>
</feature>
<dbReference type="GO" id="GO:0005524">
    <property type="term" value="F:ATP binding"/>
    <property type="evidence" value="ECO:0007669"/>
    <property type="project" value="InterPro"/>
</dbReference>
<evidence type="ECO:0000256" key="1">
    <source>
        <dbReference type="ARBA" id="ARBA00009670"/>
    </source>
</evidence>
<dbReference type="EMBL" id="UXAU01000019">
    <property type="protein sequence ID" value="VDC23888.1"/>
    <property type="molecule type" value="Genomic_DNA"/>
</dbReference>
<accession>A0A3P5WQ97</accession>
<evidence type="ECO:0000313" key="5">
    <source>
        <dbReference type="Proteomes" id="UP000280861"/>
    </source>
</evidence>
<dbReference type="Proteomes" id="UP000280861">
    <property type="component" value="Unassembled WGS sequence"/>
</dbReference>
<evidence type="ECO:0000259" key="3">
    <source>
        <dbReference type="PROSITE" id="PS50011"/>
    </source>
</evidence>
<dbReference type="InterPro" id="IPR000719">
    <property type="entry name" value="Prot_kinase_dom"/>
</dbReference>
<dbReference type="InterPro" id="IPR050154">
    <property type="entry name" value="UbiB_kinase"/>
</dbReference>
<keyword evidence="5" id="KW-1185">Reference proteome</keyword>
<reference evidence="4 5" key="1">
    <citation type="submission" date="2018-11" db="EMBL/GenBank/DDBJ databases">
        <authorList>
            <person name="Criscuolo A."/>
        </authorList>
    </citation>
    <scope>NUCLEOTIDE SEQUENCE [LARGE SCALE GENOMIC DNA]</scope>
    <source>
        <strain evidence="4">AT11b</strain>
    </source>
</reference>
<dbReference type="AlphaFoldDB" id="A0A3P5WQ97"/>
<dbReference type="SUPFAM" id="SSF56112">
    <property type="entry name" value="Protein kinase-like (PK-like)"/>
    <property type="match status" value="1"/>
</dbReference>
<feature type="transmembrane region" description="Helical" evidence="2">
    <location>
        <begin position="37"/>
        <end position="54"/>
    </location>
</feature>
<feature type="transmembrane region" description="Helical" evidence="2">
    <location>
        <begin position="587"/>
        <end position="609"/>
    </location>
</feature>
<dbReference type="CDD" id="cd05121">
    <property type="entry name" value="ABC1_ADCK3-like"/>
    <property type="match status" value="1"/>
</dbReference>
<keyword evidence="2" id="KW-1133">Transmembrane helix</keyword>
<keyword evidence="4" id="KW-0808">Transferase</keyword>
<dbReference type="OrthoDB" id="9795390at2"/>
<sequence>MDPGRIILVTGMIGLLALIMMLLALLSRRILGVRIGAMRTLMALIVAVGAEYLFESQILWQTPDRGLAYVSIQFGIALFTAFLFLVVAELVVPRGVLPPPHTWLASLRAGSQRGIRYSQILRIGAKHGLLPLRSSNDPEVNADRARSLRLALEEAGATFVKFGQMLSTRPDLLPPEYITELSRLQQHVTPVSWDLVRQILEEDAGRPVAEVFADFDETPLAAASIGQVHRATLHDGSRVAVKVQRPNIRRKVALDLDIAVRIGKMLENSTAFGGSLGTEALARGFAENLREELDYEQEARNIIALRTAVAKHPDEVRVVIPFHVPELCTSRVLVMEMLDGRTFSDPVTASSMGAESRKTYATQLTRSLLRQIMIDGTFHADPHPGNIIVLADGRLGLVDFGSVGRLDHELRTSIQQVVLAIDRADAGLLVNALFEVVIRPDEIDVPVLKRTLSQFMGTSLQPGVPLDLKAINELIRILARFDLAIPPALAGAFRAIATIEGTLTSLAPGFDIVAEARTFAGAQIGEHFTPGGIKETVQRELLDTLPILRRMPRHIDQLAAALQEGHLSVNVRLLADRRDREVLTRMLGQALLTLIAGVLGIMGVILLAFGQSAEVAPGLPLFHVIGYNLAGIAAVLMLRVLYLVFNTRTKPTGNPKTL</sequence>
<comment type="similarity">
    <text evidence="1">Belongs to the protein kinase superfamily. ADCK protein kinase family.</text>
</comment>
<dbReference type="PANTHER" id="PTHR10566:SF113">
    <property type="entry name" value="PROTEIN ACTIVITY OF BC1 COMPLEX KINASE 7, CHLOROPLASTIC"/>
    <property type="match status" value="1"/>
</dbReference>
<evidence type="ECO:0000313" key="4">
    <source>
        <dbReference type="EMBL" id="VDC23888.1"/>
    </source>
</evidence>
<gene>
    <name evidence="4" type="primary">ubiB_1</name>
    <name evidence="4" type="ORF">PSET11_01330</name>
</gene>
<feature type="transmembrane region" description="Helical" evidence="2">
    <location>
        <begin position="6"/>
        <end position="25"/>
    </location>
</feature>
<evidence type="ECO:0000256" key="2">
    <source>
        <dbReference type="SAM" id="Phobius"/>
    </source>
</evidence>
<dbReference type="InterPro" id="IPR004147">
    <property type="entry name" value="ABC1_dom"/>
</dbReference>
<keyword evidence="2" id="KW-0472">Membrane</keyword>